<gene>
    <name evidence="1" type="ORF">HED64_10500</name>
</gene>
<proteinExistence type="predicted"/>
<reference evidence="1 2" key="1">
    <citation type="submission" date="2020-04" db="EMBL/GenBank/DDBJ databases">
        <title>Paeniglutamicibacter sp. ANT13_2, a novel actinomycete isolated from sediment in Antarctica.</title>
        <authorList>
            <person name="Sakdapetsiri C."/>
            <person name="Pinyakong O."/>
        </authorList>
    </citation>
    <scope>NUCLEOTIDE SEQUENCE [LARGE SCALE GENOMIC DNA]</scope>
    <source>
        <strain evidence="1 2">ANT13_2</strain>
    </source>
</reference>
<dbReference type="Proteomes" id="UP000746595">
    <property type="component" value="Unassembled WGS sequence"/>
</dbReference>
<sequence length="95" mass="10743">MSEILPPVVRTLTANVIEKTAEGYDFTGCDSRSASHCNCESWTPVLCSLCDQEIADGQLIHTITMPTNPYFDMLSMDQEWEETTWHVECPEPEES</sequence>
<dbReference type="RefSeq" id="WP_168151957.1">
    <property type="nucleotide sequence ID" value="NZ_JAAWVT010000004.1"/>
</dbReference>
<dbReference type="EMBL" id="JAAWVT010000004">
    <property type="protein sequence ID" value="NKG21133.1"/>
    <property type="molecule type" value="Genomic_DNA"/>
</dbReference>
<organism evidence="1 2">
    <name type="scientific">Paeniglutamicibacter terrestris</name>
    <dbReference type="NCBI Taxonomy" id="2723403"/>
    <lineage>
        <taxon>Bacteria</taxon>
        <taxon>Bacillati</taxon>
        <taxon>Actinomycetota</taxon>
        <taxon>Actinomycetes</taxon>
        <taxon>Micrococcales</taxon>
        <taxon>Micrococcaceae</taxon>
        <taxon>Paeniglutamicibacter</taxon>
    </lineage>
</organism>
<comment type="caution">
    <text evidence="1">The sequence shown here is derived from an EMBL/GenBank/DDBJ whole genome shotgun (WGS) entry which is preliminary data.</text>
</comment>
<protein>
    <submittedName>
        <fullName evidence="1">Uncharacterized protein</fullName>
    </submittedName>
</protein>
<evidence type="ECO:0000313" key="2">
    <source>
        <dbReference type="Proteomes" id="UP000746595"/>
    </source>
</evidence>
<evidence type="ECO:0000313" key="1">
    <source>
        <dbReference type="EMBL" id="NKG21133.1"/>
    </source>
</evidence>
<keyword evidence="2" id="KW-1185">Reference proteome</keyword>
<accession>A0ABX1G4F8</accession>
<name>A0ABX1G4F8_9MICC</name>